<proteinExistence type="predicted"/>
<dbReference type="Proteomes" id="UP000254263">
    <property type="component" value="Unassembled WGS sequence"/>
</dbReference>
<dbReference type="EMBL" id="UGTI01000001">
    <property type="protein sequence ID" value="SUB77618.1"/>
    <property type="molecule type" value="Genomic_DNA"/>
</dbReference>
<evidence type="ECO:0000256" key="1">
    <source>
        <dbReference type="SAM" id="MobiDB-lite"/>
    </source>
</evidence>
<dbReference type="AlphaFoldDB" id="A0A379DGT5"/>
<dbReference type="InterPro" id="IPR036514">
    <property type="entry name" value="SGNH_hydro_sf"/>
</dbReference>
<dbReference type="SUPFAM" id="SSF52266">
    <property type="entry name" value="SGNH hydrolase"/>
    <property type="match status" value="1"/>
</dbReference>
<evidence type="ECO:0000313" key="5">
    <source>
        <dbReference type="Proteomes" id="UP000254263"/>
    </source>
</evidence>
<organism evidence="4 5">
    <name type="scientific">Porphyromonas macacae</name>
    <dbReference type="NCBI Taxonomy" id="28115"/>
    <lineage>
        <taxon>Bacteria</taxon>
        <taxon>Pseudomonadati</taxon>
        <taxon>Bacteroidota</taxon>
        <taxon>Bacteroidia</taxon>
        <taxon>Bacteroidales</taxon>
        <taxon>Porphyromonadaceae</taxon>
        <taxon>Porphyromonas</taxon>
    </lineage>
</organism>
<dbReference type="Gene3D" id="3.40.50.1110">
    <property type="entry name" value="SGNH hydrolase"/>
    <property type="match status" value="1"/>
</dbReference>
<keyword evidence="2" id="KW-0472">Membrane</keyword>
<name>A0A379DGT5_9PORP</name>
<dbReference type="Gene3D" id="2.60.120.1360">
    <property type="match status" value="1"/>
</dbReference>
<dbReference type="RefSeq" id="WP_018361072.1">
    <property type="nucleotide sequence ID" value="NZ_UGTI01000001.1"/>
</dbReference>
<feature type="region of interest" description="Disordered" evidence="1">
    <location>
        <begin position="89"/>
        <end position="114"/>
    </location>
</feature>
<dbReference type="Pfam" id="PF13472">
    <property type="entry name" value="Lipase_GDSL_2"/>
    <property type="match status" value="1"/>
</dbReference>
<evidence type="ECO:0000256" key="2">
    <source>
        <dbReference type="SAM" id="Phobius"/>
    </source>
</evidence>
<feature type="domain" description="SGNH hydrolase-type esterase" evidence="3">
    <location>
        <begin position="314"/>
        <end position="440"/>
    </location>
</feature>
<feature type="transmembrane region" description="Helical" evidence="2">
    <location>
        <begin position="12"/>
        <end position="29"/>
    </location>
</feature>
<keyword evidence="2" id="KW-1133">Transmembrane helix</keyword>
<reference evidence="4 5" key="1">
    <citation type="submission" date="2018-06" db="EMBL/GenBank/DDBJ databases">
        <authorList>
            <consortium name="Pathogen Informatics"/>
            <person name="Doyle S."/>
        </authorList>
    </citation>
    <scope>NUCLEOTIDE SEQUENCE [LARGE SCALE GENOMIC DNA]</scope>
    <source>
        <strain evidence="4 5">NCTC13100</strain>
    </source>
</reference>
<dbReference type="GO" id="GO:0016788">
    <property type="term" value="F:hydrolase activity, acting on ester bonds"/>
    <property type="evidence" value="ECO:0007669"/>
    <property type="project" value="UniProtKB-ARBA"/>
</dbReference>
<gene>
    <name evidence="4" type="ORF">NCTC13100_00745</name>
</gene>
<protein>
    <recommendedName>
        <fullName evidence="3">SGNH hydrolase-type esterase domain-containing protein</fullName>
    </recommendedName>
</protein>
<evidence type="ECO:0000313" key="4">
    <source>
        <dbReference type="EMBL" id="SUB77618.1"/>
    </source>
</evidence>
<evidence type="ECO:0000259" key="3">
    <source>
        <dbReference type="Pfam" id="PF13472"/>
    </source>
</evidence>
<keyword evidence="2" id="KW-0812">Transmembrane</keyword>
<dbReference type="InterPro" id="IPR013830">
    <property type="entry name" value="SGNH_hydro"/>
</dbReference>
<accession>A0A379DGT5</accession>
<sequence>MKKREGNNLLRFWLLLLFVSVGLVLLYYLPEQIGTLEVKKIDMLSSLRKEDTTADSLVYEQYMSVAKSGTGIEKAKAEEPEDVRVVKSEEEPVYPEKKDLPQGETIPDIQEGDGSIEPDSDSLKFFFDYSTDGRGLSGFFSMMKRTEKEGALHIAFCGDSFIEGDVFTGSVRELLHARLGGSGVGWLPITSEVAGFRNTVQHRFKGWKDHSILHDSKQAYMLSGHCYRPNDGAMVEYRLPDRVEPYRKVSIYYKAETDSEVHINKDSMAVRLPATGSFLSSITLSMHSRHLRLSFSKPKGLMLYGVALDGDRGVVVDNYSLRGNAGFQLLGMNEQTASVYARVRPMDMIVLQYGLNVASSKQKDYGTYIKRMGKMIDYMRRVYPAATIVLMGVSDRAERSSDGSLRTMPGVLYLARAQRELAQEKGVVYWDTLRAMGGPGSMIRFAQQGLAAKDYTHLGFAGGRVIARRFVESLEREKNYYDGF</sequence>
<feature type="compositionally biased region" description="Basic and acidic residues" evidence="1">
    <location>
        <begin position="89"/>
        <end position="101"/>
    </location>
</feature>